<dbReference type="OrthoDB" id="3197085at2"/>
<feature type="domain" description="Type I restriction modification DNA specificity" evidence="5">
    <location>
        <begin position="5"/>
        <end position="170"/>
    </location>
</feature>
<dbReference type="RefSeq" id="WP_074315339.1">
    <property type="nucleotide sequence ID" value="NZ_FSQT01000002.1"/>
</dbReference>
<dbReference type="SUPFAM" id="SSF116734">
    <property type="entry name" value="DNA methylase specificity domain"/>
    <property type="match status" value="2"/>
</dbReference>
<evidence type="ECO:0000256" key="1">
    <source>
        <dbReference type="ARBA" id="ARBA00010923"/>
    </source>
</evidence>
<dbReference type="InterPro" id="IPR000055">
    <property type="entry name" value="Restrct_endonuc_typeI_TRD"/>
</dbReference>
<evidence type="ECO:0000256" key="2">
    <source>
        <dbReference type="ARBA" id="ARBA00022747"/>
    </source>
</evidence>
<dbReference type="Pfam" id="PF01420">
    <property type="entry name" value="Methylase_S"/>
    <property type="match status" value="1"/>
</dbReference>
<keyword evidence="2" id="KW-0680">Restriction system</keyword>
<dbReference type="CDD" id="cd17253">
    <property type="entry name" value="RMtype1_S_Eco933I-TRD2-CR2_like"/>
    <property type="match status" value="2"/>
</dbReference>
<dbReference type="EMBL" id="FSQT01000002">
    <property type="protein sequence ID" value="SIN26275.1"/>
    <property type="molecule type" value="Genomic_DNA"/>
</dbReference>
<name>A0A1N5ZX18_9ACTN</name>
<dbReference type="PANTHER" id="PTHR43140">
    <property type="entry name" value="TYPE-1 RESTRICTION ENZYME ECOKI SPECIFICITY PROTEIN"/>
    <property type="match status" value="1"/>
</dbReference>
<dbReference type="Gene3D" id="3.90.220.20">
    <property type="entry name" value="DNA methylase specificity domains"/>
    <property type="match status" value="2"/>
</dbReference>
<dbReference type="STRING" id="709881.SAMN04489832_4579"/>
<protein>
    <submittedName>
        <fullName evidence="6">Type I restriction enzyme, S subunit</fullName>
    </submittedName>
</protein>
<dbReference type="InterPro" id="IPR051212">
    <property type="entry name" value="Type-I_RE_S_subunit"/>
</dbReference>
<dbReference type="Proteomes" id="UP000185124">
    <property type="component" value="Unassembled WGS sequence"/>
</dbReference>
<dbReference type="InterPro" id="IPR044946">
    <property type="entry name" value="Restrct_endonuc_typeI_TRD_sf"/>
</dbReference>
<sequence length="422" mass="47850">MRQVPQGWRLVRLAEVADTALGKMLDRGKPKGLPQVPYLRNMNVQWGHVDTEDISTMELADDERERFAVQDGDLLACEGGDIGRAAIWRGGSGYMAYQKAVHRVRSKGELHLPYLRYLLELYSCNGTLKRFSTGSTIAHLPQQRFRELPIPLPPLHEQRQIVGILEDHLSRLDAADEGLAKGNRRLRAMHKSVLATLIPEADRYPQCWRRVTVADAGKIELGRQRHPDWHVGPNMRPYLRVANVFEDRLDLRDVKEMHWPDGTFERFRLRPGDVLLNEGQSPELIGRPALYRGEGGEIAFTNSILRFQACDQVLPEFALLVFRRHMHTGRFTREARITTNIGHLSAARLKAVEFPIPPLDEQNRLVALAKEQLESIARLRGEIGASRRRSAGLRQALLAAAFSGRPTGRPSELETVEEMARV</sequence>
<dbReference type="PANTHER" id="PTHR43140:SF1">
    <property type="entry name" value="TYPE I RESTRICTION ENZYME ECOKI SPECIFICITY SUBUNIT"/>
    <property type="match status" value="1"/>
</dbReference>
<evidence type="ECO:0000313" key="6">
    <source>
        <dbReference type="EMBL" id="SIN26275.1"/>
    </source>
</evidence>
<evidence type="ECO:0000256" key="4">
    <source>
        <dbReference type="ARBA" id="ARBA00038652"/>
    </source>
</evidence>
<comment type="similarity">
    <text evidence="1">Belongs to the type-I restriction system S methylase family.</text>
</comment>
<evidence type="ECO:0000259" key="5">
    <source>
        <dbReference type="Pfam" id="PF01420"/>
    </source>
</evidence>
<gene>
    <name evidence="6" type="ORF">SAMN04489832_4579</name>
</gene>
<dbReference type="GO" id="GO:0003677">
    <property type="term" value="F:DNA binding"/>
    <property type="evidence" value="ECO:0007669"/>
    <property type="project" value="UniProtKB-KW"/>
</dbReference>
<proteinExistence type="inferred from homology"/>
<dbReference type="AlphaFoldDB" id="A0A1N5ZX18"/>
<keyword evidence="7" id="KW-1185">Reference proteome</keyword>
<evidence type="ECO:0000256" key="3">
    <source>
        <dbReference type="ARBA" id="ARBA00023125"/>
    </source>
</evidence>
<keyword evidence="3" id="KW-0238">DNA-binding</keyword>
<dbReference type="GO" id="GO:0009307">
    <property type="term" value="P:DNA restriction-modification system"/>
    <property type="evidence" value="ECO:0007669"/>
    <property type="project" value="UniProtKB-KW"/>
</dbReference>
<accession>A0A1N5ZX18</accession>
<reference evidence="7" key="1">
    <citation type="submission" date="2016-12" db="EMBL/GenBank/DDBJ databases">
        <authorList>
            <person name="Varghese N."/>
            <person name="Submissions S."/>
        </authorList>
    </citation>
    <scope>NUCLEOTIDE SEQUENCE [LARGE SCALE GENOMIC DNA]</scope>
    <source>
        <strain evidence="7">DSM 45599</strain>
    </source>
</reference>
<comment type="subunit">
    <text evidence="4">The methyltransferase is composed of M and S polypeptides.</text>
</comment>
<evidence type="ECO:0000313" key="7">
    <source>
        <dbReference type="Proteomes" id="UP000185124"/>
    </source>
</evidence>
<organism evidence="6 7">
    <name type="scientific">Micromonospora cremea</name>
    <dbReference type="NCBI Taxonomy" id="709881"/>
    <lineage>
        <taxon>Bacteria</taxon>
        <taxon>Bacillati</taxon>
        <taxon>Actinomycetota</taxon>
        <taxon>Actinomycetes</taxon>
        <taxon>Micromonosporales</taxon>
        <taxon>Micromonosporaceae</taxon>
        <taxon>Micromonospora</taxon>
    </lineage>
</organism>